<evidence type="ECO:0000259" key="8">
    <source>
        <dbReference type="SMART" id="SM01005"/>
    </source>
</evidence>
<dbReference type="SMART" id="SM01005">
    <property type="entry name" value="Ala_racemase_C"/>
    <property type="match status" value="1"/>
</dbReference>
<comment type="function">
    <text evidence="5">Catalyzes the interconversion of L-alanine and D-alanine. May also act on other amino acids.</text>
</comment>
<evidence type="ECO:0000256" key="6">
    <source>
        <dbReference type="PIRSR" id="PIRSR600821-50"/>
    </source>
</evidence>
<name>A0A1W1H7I6_9BACT</name>
<dbReference type="HAMAP" id="MF_01201">
    <property type="entry name" value="Ala_racemase"/>
    <property type="match status" value="1"/>
</dbReference>
<feature type="modified residue" description="N6-(pyridoxal phosphate)lysine" evidence="5 6">
    <location>
        <position position="48"/>
    </location>
</feature>
<dbReference type="PANTHER" id="PTHR30511:SF0">
    <property type="entry name" value="ALANINE RACEMASE, CATABOLIC-RELATED"/>
    <property type="match status" value="1"/>
</dbReference>
<keyword evidence="10" id="KW-1185">Reference proteome</keyword>
<dbReference type="NCBIfam" id="TIGR00492">
    <property type="entry name" value="alr"/>
    <property type="match status" value="1"/>
</dbReference>
<dbReference type="InterPro" id="IPR029066">
    <property type="entry name" value="PLP-binding_barrel"/>
</dbReference>
<feature type="active site" description="Proton acceptor; specific for D-alanine" evidence="5">
    <location>
        <position position="48"/>
    </location>
</feature>
<dbReference type="InterPro" id="IPR000821">
    <property type="entry name" value="Ala_racemase"/>
</dbReference>
<dbReference type="Pfam" id="PF00842">
    <property type="entry name" value="Ala_racemase_C"/>
    <property type="match status" value="1"/>
</dbReference>
<protein>
    <recommendedName>
        <fullName evidence="5">Alanine racemase</fullName>
        <ecNumber evidence="5">5.1.1.1</ecNumber>
    </recommendedName>
</protein>
<feature type="active site" description="Proton acceptor; specific for L-alanine" evidence="5">
    <location>
        <position position="323"/>
    </location>
</feature>
<feature type="binding site" evidence="5 7">
    <location>
        <position position="371"/>
    </location>
    <ligand>
        <name>substrate</name>
    </ligand>
</feature>
<dbReference type="GO" id="GO:0008784">
    <property type="term" value="F:alanine racemase activity"/>
    <property type="evidence" value="ECO:0007669"/>
    <property type="project" value="UniProtKB-UniRule"/>
</dbReference>
<reference evidence="9 10" key="1">
    <citation type="submission" date="2017-03" db="EMBL/GenBank/DDBJ databases">
        <authorList>
            <person name="Afonso C.L."/>
            <person name="Miller P.J."/>
            <person name="Scott M.A."/>
            <person name="Spackman E."/>
            <person name="Goraichik I."/>
            <person name="Dimitrov K.M."/>
            <person name="Suarez D.L."/>
            <person name="Swayne D.E."/>
        </authorList>
    </citation>
    <scope>NUCLEOTIDE SEQUENCE [LARGE SCALE GENOMIC DNA]</scope>
    <source>
        <strain evidence="9">PRJEB14757</strain>
    </source>
</reference>
<dbReference type="PANTHER" id="PTHR30511">
    <property type="entry name" value="ALANINE RACEMASE"/>
    <property type="match status" value="1"/>
</dbReference>
<dbReference type="InterPro" id="IPR009006">
    <property type="entry name" value="Ala_racemase/Decarboxylase_C"/>
</dbReference>
<sequence length="443" mass="47557">MGAEVYKNSYDSLVPLTKVYVDLNAIAHNVSALKALCAPGTAMMAVVKANGYGHGSVAIARTALENGASFLGVARISEAVVLREASIDAPMLLFGDAHPSQIPWLSAHDVRVTVTSLENARLIAHTASGMGKKIKVHVKVDTGMGRFGFMSISSRLDQTIDEIMKIMELDAIFVEGIYTHFANADSKEITHAGVQIGRFNAILDELESRGKKPAISHAANSAATIGHPDSHFNMVRPGISIYGLWPSHDMKLNKVFLDRKDTVLNLDAADMGRNATALDFDAVDVEGGAAAFDPKSFYLEPAMSIVSKIIHLKSVPAGFEVSYGSTYVTSIPTKIATVPIGYADGYSRLLSSRGHMLVRGKRAFVAGRVCMDFTMIDVGHIPDVASGDEVVIMGKQDKEEISADEIASHTGTINYEVVASLTGRMPVKYLRGDSMVGNLSEPE</sequence>
<dbReference type="AlphaFoldDB" id="A0A1W1H7I6"/>
<evidence type="ECO:0000256" key="3">
    <source>
        <dbReference type="ARBA" id="ARBA00022898"/>
    </source>
</evidence>
<dbReference type="Gene3D" id="3.20.20.10">
    <property type="entry name" value="Alanine racemase"/>
    <property type="match status" value="1"/>
</dbReference>
<comment type="catalytic activity">
    <reaction evidence="1 5">
        <text>L-alanine = D-alanine</text>
        <dbReference type="Rhea" id="RHEA:20249"/>
        <dbReference type="ChEBI" id="CHEBI:57416"/>
        <dbReference type="ChEBI" id="CHEBI:57972"/>
        <dbReference type="EC" id="5.1.1.1"/>
    </reaction>
</comment>
<evidence type="ECO:0000313" key="9">
    <source>
        <dbReference type="EMBL" id="SLM28345.1"/>
    </source>
</evidence>
<dbReference type="OrthoDB" id="9813814at2"/>
<evidence type="ECO:0000256" key="2">
    <source>
        <dbReference type="ARBA" id="ARBA00001933"/>
    </source>
</evidence>
<evidence type="ECO:0000256" key="4">
    <source>
        <dbReference type="ARBA" id="ARBA00023235"/>
    </source>
</evidence>
<dbReference type="GO" id="GO:0030170">
    <property type="term" value="F:pyridoxal phosphate binding"/>
    <property type="evidence" value="ECO:0007669"/>
    <property type="project" value="UniProtKB-UniRule"/>
</dbReference>
<dbReference type="UniPathway" id="UPA00042">
    <property type="reaction ID" value="UER00497"/>
</dbReference>
<comment type="cofactor">
    <cofactor evidence="2 5 6">
        <name>pyridoxal 5'-phosphate</name>
        <dbReference type="ChEBI" id="CHEBI:597326"/>
    </cofactor>
</comment>
<comment type="pathway">
    <text evidence="5">Amino-acid biosynthesis; D-alanine biosynthesis; D-alanine from L-alanine: step 1/1.</text>
</comment>
<dbReference type="RefSeq" id="WP_080804679.1">
    <property type="nucleotide sequence ID" value="NZ_LT828548.1"/>
</dbReference>
<dbReference type="PROSITE" id="PS00395">
    <property type="entry name" value="ALANINE_RACEMASE"/>
    <property type="match status" value="1"/>
</dbReference>
<dbReference type="SUPFAM" id="SSF51419">
    <property type="entry name" value="PLP-binding barrel"/>
    <property type="match status" value="1"/>
</dbReference>
<gene>
    <name evidence="9" type="primary">alr</name>
    <name evidence="9" type="ORF">MTBBW1_1310043</name>
</gene>
<dbReference type="InterPro" id="IPR001608">
    <property type="entry name" value="Ala_racemase_N"/>
</dbReference>
<proteinExistence type="inferred from homology"/>
<organism evidence="9 10">
    <name type="scientific">Desulfamplus magnetovallimortis</name>
    <dbReference type="NCBI Taxonomy" id="1246637"/>
    <lineage>
        <taxon>Bacteria</taxon>
        <taxon>Pseudomonadati</taxon>
        <taxon>Thermodesulfobacteriota</taxon>
        <taxon>Desulfobacteria</taxon>
        <taxon>Desulfobacterales</taxon>
        <taxon>Desulfobacteraceae</taxon>
        <taxon>Desulfamplus</taxon>
    </lineage>
</organism>
<dbReference type="CDD" id="cd00430">
    <property type="entry name" value="PLPDE_III_AR"/>
    <property type="match status" value="1"/>
</dbReference>
<feature type="domain" description="Alanine racemase C-terminal" evidence="8">
    <location>
        <begin position="302"/>
        <end position="430"/>
    </location>
</feature>
<evidence type="ECO:0000256" key="7">
    <source>
        <dbReference type="PIRSR" id="PIRSR600821-52"/>
    </source>
</evidence>
<keyword evidence="3 5" id="KW-0663">Pyridoxal phosphate</keyword>
<dbReference type="InterPro" id="IPR011079">
    <property type="entry name" value="Ala_racemase_C"/>
</dbReference>
<evidence type="ECO:0000256" key="5">
    <source>
        <dbReference type="HAMAP-Rule" id="MF_01201"/>
    </source>
</evidence>
<dbReference type="STRING" id="1246637.MTBBW1_1310043"/>
<dbReference type="FunFam" id="3.20.20.10:FF:000002">
    <property type="entry name" value="Alanine racemase"/>
    <property type="match status" value="1"/>
</dbReference>
<feature type="binding site" evidence="5 7">
    <location>
        <position position="146"/>
    </location>
    <ligand>
        <name>substrate</name>
    </ligand>
</feature>
<dbReference type="SUPFAM" id="SSF50621">
    <property type="entry name" value="Alanine racemase C-terminal domain-like"/>
    <property type="match status" value="1"/>
</dbReference>
<accession>A0A1W1H7I6</accession>
<evidence type="ECO:0000256" key="1">
    <source>
        <dbReference type="ARBA" id="ARBA00000316"/>
    </source>
</evidence>
<dbReference type="Gene3D" id="2.40.37.10">
    <property type="entry name" value="Lyase, Ornithine Decarboxylase, Chain A, domain 1"/>
    <property type="match status" value="1"/>
</dbReference>
<dbReference type="EC" id="5.1.1.1" evidence="5"/>
<keyword evidence="4 5" id="KW-0413">Isomerase</keyword>
<dbReference type="GO" id="GO:0030632">
    <property type="term" value="P:D-alanine biosynthetic process"/>
    <property type="evidence" value="ECO:0007669"/>
    <property type="project" value="UniProtKB-UniRule"/>
</dbReference>
<dbReference type="GO" id="GO:0005829">
    <property type="term" value="C:cytosol"/>
    <property type="evidence" value="ECO:0007669"/>
    <property type="project" value="TreeGrafter"/>
</dbReference>
<evidence type="ECO:0000313" key="10">
    <source>
        <dbReference type="Proteomes" id="UP000191931"/>
    </source>
</evidence>
<dbReference type="Pfam" id="PF01168">
    <property type="entry name" value="Ala_racemase_N"/>
    <property type="match status" value="1"/>
</dbReference>
<dbReference type="Proteomes" id="UP000191931">
    <property type="component" value="Unassembled WGS sequence"/>
</dbReference>
<dbReference type="InterPro" id="IPR020622">
    <property type="entry name" value="Ala_racemase_pyridoxalP-BS"/>
</dbReference>
<dbReference type="EMBL" id="FWEV01000037">
    <property type="protein sequence ID" value="SLM28345.1"/>
    <property type="molecule type" value="Genomic_DNA"/>
</dbReference>
<dbReference type="PRINTS" id="PR00992">
    <property type="entry name" value="ALARACEMASE"/>
</dbReference>
<comment type="similarity">
    <text evidence="5">Belongs to the alanine racemase family.</text>
</comment>